<keyword evidence="2" id="KW-0167">Capsid protein</keyword>
<reference evidence="8 9" key="1">
    <citation type="journal article" date="2015" name="J. Virol.">
        <title>The Genome of a Tortoise Herpesvirus (Testudinid Herpesvirus 3) Has a Novel Structure and Contains a Large Region That Is Not Required for Replication In Vitro or Virulence In Vivo.</title>
        <authorList>
            <person name="Gandar F."/>
            <person name="Wilkie G.S."/>
            <person name="Gatherer D."/>
            <person name="Kerr K."/>
            <person name="Marlier D."/>
            <person name="Diez M."/>
            <person name="Marschang R.E."/>
            <person name="Mast J."/>
            <person name="Dewals B.G."/>
            <person name="Davison A.J."/>
            <person name="Vanderplasschen A.F."/>
        </authorList>
    </citation>
    <scope>NUCLEOTIDE SEQUENCE [LARGE SCALE GENOMIC DNA]</scope>
    <source>
        <strain evidence="8 9">4295/7R</strain>
    </source>
</reference>
<keyword evidence="1" id="KW-1163">Viral penetration into host nucleus</keyword>
<organism evidence="8 9">
    <name type="scientific">Testudinid alphaherpesvirus 3</name>
    <dbReference type="NCBI Taxonomy" id="2560801"/>
    <lineage>
        <taxon>Viruses</taxon>
        <taxon>Duplodnaviria</taxon>
        <taxon>Heunggongvirae</taxon>
        <taxon>Peploviricota</taxon>
        <taxon>Herviviricetes</taxon>
        <taxon>Herpesvirales</taxon>
        <taxon>Orthoherpesviridae</taxon>
        <taxon>Alphaherpesvirinae</taxon>
        <taxon>Scutavirus</taxon>
        <taxon>Scutavirus testudinidalpha3</taxon>
    </lineage>
</organism>
<evidence type="ECO:0000256" key="1">
    <source>
        <dbReference type="ARBA" id="ARBA00022524"/>
    </source>
</evidence>
<evidence type="ECO:0000256" key="4">
    <source>
        <dbReference type="ARBA" id="ARBA00022612"/>
    </source>
</evidence>
<name>A0A0M3LCX1_9ALPH</name>
<evidence type="ECO:0000313" key="8">
    <source>
        <dbReference type="EMBL" id="AIU39380.1"/>
    </source>
</evidence>
<proteinExistence type="predicted"/>
<keyword evidence="3" id="KW-1048">Host nucleus</keyword>
<dbReference type="Proteomes" id="UP000240599">
    <property type="component" value="Segment"/>
</dbReference>
<dbReference type="GO" id="GO:0043657">
    <property type="term" value="C:host cell"/>
    <property type="evidence" value="ECO:0007669"/>
    <property type="project" value="GOC"/>
</dbReference>
<gene>
    <name evidence="8" type="primary">UL25</name>
</gene>
<dbReference type="GO" id="GO:0019072">
    <property type="term" value="P:viral genome packaging"/>
    <property type="evidence" value="ECO:0007669"/>
    <property type="project" value="InterPro"/>
</dbReference>
<dbReference type="GO" id="GO:0046718">
    <property type="term" value="P:symbiont entry into host cell"/>
    <property type="evidence" value="ECO:0007669"/>
    <property type="project" value="UniProtKB-KW"/>
</dbReference>
<dbReference type="GO" id="GO:0075732">
    <property type="term" value="P:viral penetration into host nucleus"/>
    <property type="evidence" value="ECO:0007669"/>
    <property type="project" value="UniProtKB-KW"/>
</dbReference>
<evidence type="ECO:0000256" key="3">
    <source>
        <dbReference type="ARBA" id="ARBA00022562"/>
    </source>
</evidence>
<evidence type="ECO:0000256" key="6">
    <source>
        <dbReference type="ARBA" id="ARBA00023219"/>
    </source>
</evidence>
<keyword evidence="5" id="KW-0946">Virion</keyword>
<dbReference type="GO" id="GO:0019028">
    <property type="term" value="C:viral capsid"/>
    <property type="evidence" value="ECO:0007669"/>
    <property type="project" value="UniProtKB-KW"/>
</dbReference>
<protein>
    <submittedName>
        <fullName evidence="8">DNA packaging tegument protein UL25</fullName>
    </submittedName>
</protein>
<keyword evidence="7" id="KW-1160">Virus entry into host cell</keyword>
<sequence>MFAQAHLASWLPSAYGQEMGMAEVFPGHHRNLLRPTDYPMYRGMRNLTDRHGKMRSVRELDRLRIKQTAARVALDRLQADVQVIPEEAEPILEELEQDAEAAIDILDRIEYDLSRMVDRQEKADVLPPSQGLSPLPSAQQKSYPVARESRRVQVVKNDMPFTFEKTLSLDLIQTVYGADTTPKFGHWYRRLQSSVLTTSPRLTRSLNTQDNLRMSKKFMQTVLEVIGSITQLYVGKFKHTGLEVGLLCLYMYHEKLTGKPTRTNIHEIIRHANTYLTEFENELETNSRISYEFGAVSSDDGGTAFSSPSGGRYKRGVLSNHSVYTLLVAKGIIPVSKHELGTREIQPDPEYERLSDYLASAADVIFPNRSPLRVSKDETIIRAAIDSICYLLLLRRLSYNTNVYDNRNKMLILSNFVSSVDDDQLTRGTSEIDAKAINSQYNNFNFLLEEYVLPVYKSNPGVEIANLFPGLVLLCLTVSKNTNRKQAIPTGLEYQELLTFLVPVLENKQRAPVDVVIGHEALMLECEIGLGKCLGRPRLRNSLFSGKTLGQFDVKTDYDLLYFVCLGFIPTVTII</sequence>
<keyword evidence="6" id="KW-0231">Viral genome packaging</keyword>
<dbReference type="EMBL" id="KM924293">
    <property type="protein sequence ID" value="AIU39380.1"/>
    <property type="molecule type" value="Genomic_DNA"/>
</dbReference>
<evidence type="ECO:0000256" key="7">
    <source>
        <dbReference type="ARBA" id="ARBA00023296"/>
    </source>
</evidence>
<dbReference type="InterPro" id="IPR002493">
    <property type="entry name" value="Herpes_UL25"/>
</dbReference>
<accession>A0A0M3LCX1</accession>
<evidence type="ECO:0000256" key="2">
    <source>
        <dbReference type="ARBA" id="ARBA00022561"/>
    </source>
</evidence>
<keyword evidence="4" id="KW-1188">Viral release from host cell</keyword>
<evidence type="ECO:0000313" key="9">
    <source>
        <dbReference type="Proteomes" id="UP000240599"/>
    </source>
</evidence>
<evidence type="ECO:0000256" key="5">
    <source>
        <dbReference type="ARBA" id="ARBA00022844"/>
    </source>
</evidence>
<dbReference type="Pfam" id="PF01499">
    <property type="entry name" value="Herpes_UL25"/>
    <property type="match status" value="1"/>
</dbReference>